<gene>
    <name evidence="2" type="ORF">EHQ58_11180</name>
</gene>
<dbReference type="EMBL" id="RQGD01000034">
    <property type="protein sequence ID" value="TGL57956.1"/>
    <property type="molecule type" value="Genomic_DNA"/>
</dbReference>
<name>A0A4R9K198_9LEPT</name>
<protein>
    <submittedName>
        <fullName evidence="2">Alpha/beta hydrolase</fullName>
    </submittedName>
</protein>
<organism evidence="2 3">
    <name type="scientific">Leptospira ognonensis</name>
    <dbReference type="NCBI Taxonomy" id="2484945"/>
    <lineage>
        <taxon>Bacteria</taxon>
        <taxon>Pseudomonadati</taxon>
        <taxon>Spirochaetota</taxon>
        <taxon>Spirochaetia</taxon>
        <taxon>Leptospirales</taxon>
        <taxon>Leptospiraceae</taxon>
        <taxon>Leptospira</taxon>
    </lineage>
</organism>
<dbReference type="SUPFAM" id="SSF53474">
    <property type="entry name" value="alpha/beta-Hydrolases"/>
    <property type="match status" value="1"/>
</dbReference>
<dbReference type="InterPro" id="IPR000073">
    <property type="entry name" value="AB_hydrolase_1"/>
</dbReference>
<dbReference type="Gene3D" id="3.40.50.1820">
    <property type="entry name" value="alpha/beta hydrolase"/>
    <property type="match status" value="1"/>
</dbReference>
<dbReference type="Proteomes" id="UP000297693">
    <property type="component" value="Unassembled WGS sequence"/>
</dbReference>
<dbReference type="GO" id="GO:0016787">
    <property type="term" value="F:hydrolase activity"/>
    <property type="evidence" value="ECO:0007669"/>
    <property type="project" value="UniProtKB-KW"/>
</dbReference>
<dbReference type="PANTHER" id="PTHR46438:SF2">
    <property type="entry name" value="ALPHA_BETA-HYDROLASES SUPERFAMILY PROTEIN"/>
    <property type="match status" value="1"/>
</dbReference>
<accession>A0A4R9K198</accession>
<dbReference type="Pfam" id="PF00561">
    <property type="entry name" value="Abhydrolase_1"/>
    <property type="match status" value="1"/>
</dbReference>
<feature type="domain" description="AB hydrolase-1" evidence="1">
    <location>
        <begin position="43"/>
        <end position="145"/>
    </location>
</feature>
<dbReference type="PANTHER" id="PTHR46438">
    <property type="entry name" value="ALPHA/BETA-HYDROLASES SUPERFAMILY PROTEIN"/>
    <property type="match status" value="1"/>
</dbReference>
<evidence type="ECO:0000259" key="1">
    <source>
        <dbReference type="Pfam" id="PF00561"/>
    </source>
</evidence>
<dbReference type="OrthoDB" id="9805423at2"/>
<reference evidence="2" key="1">
    <citation type="journal article" date="2019" name="PLoS Negl. Trop. Dis.">
        <title>Revisiting the worldwide diversity of Leptospira species in the environment.</title>
        <authorList>
            <person name="Vincent A.T."/>
            <person name="Schiettekatte O."/>
            <person name="Bourhy P."/>
            <person name="Veyrier F.J."/>
            <person name="Picardeau M."/>
        </authorList>
    </citation>
    <scope>NUCLEOTIDE SEQUENCE [LARGE SCALE GENOMIC DNA]</scope>
    <source>
        <strain evidence="2">201702476</strain>
    </source>
</reference>
<dbReference type="RefSeq" id="WP_135623975.1">
    <property type="nucleotide sequence ID" value="NZ_RQGD01000034.1"/>
</dbReference>
<proteinExistence type="predicted"/>
<dbReference type="InterPro" id="IPR029058">
    <property type="entry name" value="AB_hydrolase_fold"/>
</dbReference>
<keyword evidence="3" id="KW-1185">Reference proteome</keyword>
<evidence type="ECO:0000313" key="3">
    <source>
        <dbReference type="Proteomes" id="UP000297693"/>
    </source>
</evidence>
<comment type="caution">
    <text evidence="2">The sequence shown here is derived from an EMBL/GenBank/DDBJ whole genome shotgun (WGS) entry which is preliminary data.</text>
</comment>
<evidence type="ECO:0000313" key="2">
    <source>
        <dbReference type="EMBL" id="TGL57956.1"/>
    </source>
</evidence>
<keyword evidence="2" id="KW-0378">Hydrolase</keyword>
<sequence length="284" mass="31675">MKLAYICYTLSLFIMTGISAEKVSINEKGGQLGYLKMGKGTRTLILVPGIGDLKENYLDLANEMAKDATIYALDLRGLGESSIKFESFGADETGSDIEFFIKHFDLTNVTIVSNSMSAASAIYAATRLPERVEAIILTGPFIRNKEMGFFLKGGIGAMFSGPWGPAMFKSFYKGLYPVNQPKDLEEHSDRIKINLNEDGRMSAVRSMFYAGKPESEKSISKLKTKVAVIMGDKDPDFDDPLQEAKEIAALTKGEYHMFENCGHYPYKEDPLLLKKIIIELWQKK</sequence>
<dbReference type="AlphaFoldDB" id="A0A4R9K198"/>